<comment type="cofactor">
    <cofactor evidence="10">
        <name>Mg(2+)</name>
        <dbReference type="ChEBI" id="CHEBI:18420"/>
    </cofactor>
</comment>
<evidence type="ECO:0000256" key="8">
    <source>
        <dbReference type="PIRSR" id="PIRSR004682-1"/>
    </source>
</evidence>
<evidence type="ECO:0000256" key="2">
    <source>
        <dbReference type="ARBA" id="ARBA00022490"/>
    </source>
</evidence>
<dbReference type="PIRSF" id="PIRSF004682">
    <property type="entry name" value="GmhB"/>
    <property type="match status" value="1"/>
</dbReference>
<dbReference type="GO" id="GO:0016791">
    <property type="term" value="F:phosphatase activity"/>
    <property type="evidence" value="ECO:0007669"/>
    <property type="project" value="InterPro"/>
</dbReference>
<feature type="binding site" evidence="10">
    <location>
        <position position="96"/>
    </location>
    <ligand>
        <name>Zn(2+)</name>
        <dbReference type="ChEBI" id="CHEBI:29105"/>
    </ligand>
</feature>
<dbReference type="AlphaFoldDB" id="A0A0G1D0X2"/>
<keyword evidence="4 7" id="KW-0378">Hydrolase</keyword>
<comment type="similarity">
    <text evidence="7">Belongs to the gmhB family.</text>
</comment>
<dbReference type="GO" id="GO:0005975">
    <property type="term" value="P:carbohydrate metabolic process"/>
    <property type="evidence" value="ECO:0007669"/>
    <property type="project" value="InterPro"/>
</dbReference>
<comment type="subcellular location">
    <subcellularLocation>
        <location evidence="1 7">Cytoplasm</location>
    </subcellularLocation>
</comment>
<dbReference type="InterPro" id="IPR036412">
    <property type="entry name" value="HAD-like_sf"/>
</dbReference>
<dbReference type="EMBL" id="LCFK01000070">
    <property type="protein sequence ID" value="KKS91399.1"/>
    <property type="molecule type" value="Genomic_DNA"/>
</dbReference>
<feature type="site" description="Stabilizes the phosphoryl group" evidence="9">
    <location>
        <position position="108"/>
    </location>
</feature>
<dbReference type="GO" id="GO:0046872">
    <property type="term" value="F:metal ion binding"/>
    <property type="evidence" value="ECO:0007669"/>
    <property type="project" value="UniProtKB-KW"/>
</dbReference>
<dbReference type="NCBIfam" id="TIGR01656">
    <property type="entry name" value="Histidinol-ppas"/>
    <property type="match status" value="1"/>
</dbReference>
<dbReference type="PANTHER" id="PTHR42891:SF1">
    <property type="entry name" value="D-GLYCERO-BETA-D-MANNO-HEPTOSE-1,7-BISPHOSPHATE 7-PHOSPHATASE"/>
    <property type="match status" value="1"/>
</dbReference>
<keyword evidence="10" id="KW-0862">Zinc</keyword>
<organism evidence="11 12">
    <name type="scientific">Candidatus Collierbacteria bacterium GW2011_GWC2_43_12</name>
    <dbReference type="NCBI Taxonomy" id="1618390"/>
    <lineage>
        <taxon>Bacteria</taxon>
        <taxon>Candidatus Collieribacteriota</taxon>
    </lineage>
</organism>
<evidence type="ECO:0000256" key="9">
    <source>
        <dbReference type="PIRSR" id="PIRSR004682-3"/>
    </source>
</evidence>
<feature type="binding site" evidence="10">
    <location>
        <position position="106"/>
    </location>
    <ligand>
        <name>Zn(2+)</name>
        <dbReference type="ChEBI" id="CHEBI:29105"/>
    </ligand>
</feature>
<accession>A0A0G1D0X2</accession>
<dbReference type="GO" id="GO:0005737">
    <property type="term" value="C:cytoplasm"/>
    <property type="evidence" value="ECO:0007669"/>
    <property type="project" value="UniProtKB-SubCell"/>
</dbReference>
<dbReference type="InterPro" id="IPR023214">
    <property type="entry name" value="HAD_sf"/>
</dbReference>
<dbReference type="InterPro" id="IPR004446">
    <property type="entry name" value="Heptose_bisP_phosphatase"/>
</dbReference>
<evidence type="ECO:0000256" key="7">
    <source>
        <dbReference type="PIRNR" id="PIRNR004682"/>
    </source>
</evidence>
<dbReference type="SUPFAM" id="SSF56784">
    <property type="entry name" value="HAD-like"/>
    <property type="match status" value="1"/>
</dbReference>
<evidence type="ECO:0000256" key="5">
    <source>
        <dbReference type="ARBA" id="ARBA00023277"/>
    </source>
</evidence>
<feature type="site" description="Contributes to substrate recognition" evidence="9">
    <location>
        <position position="107"/>
    </location>
</feature>
<name>A0A0G1D0X2_9BACT</name>
<sequence>MRSNTRKALFIDIDGVIIYDPGYLSDVNEIMFLPGVLESLCKARCHGYYLVFISNKGGVYSKKGFTDMELRKMDKYISSKLIENHISEKSFSTYYCTHYPPQLCSCRKPLSGLFEKAVAEHGIETNKSFAIGDKLSDLIPGDTIGCKLGILVKRNQEYFDDQSETSDNFPRLNSLSDAINFILKQNDNQ</sequence>
<proteinExistence type="inferred from homology"/>
<protein>
    <recommendedName>
        <fullName evidence="6 7">D,D-heptose 1,7-bisphosphate phosphatase</fullName>
        <ecNumber evidence="7">3.1.3.-</ecNumber>
    </recommendedName>
</protein>
<dbReference type="PANTHER" id="PTHR42891">
    <property type="entry name" value="D-GLYCERO-BETA-D-MANNO-HEPTOSE-1,7-BISPHOSPHATE 7-PHOSPHATASE"/>
    <property type="match status" value="1"/>
</dbReference>
<feature type="binding site" evidence="10">
    <location>
        <position position="134"/>
    </location>
    <ligand>
        <name>Mg(2+)</name>
        <dbReference type="ChEBI" id="CHEBI:18420"/>
    </ligand>
</feature>
<dbReference type="Pfam" id="PF13242">
    <property type="entry name" value="Hydrolase_like"/>
    <property type="match status" value="1"/>
</dbReference>
<feature type="site" description="Stabilizes the phosphoryl group" evidence="9">
    <location>
        <position position="54"/>
    </location>
</feature>
<dbReference type="NCBIfam" id="TIGR01662">
    <property type="entry name" value="HAD-SF-IIIA"/>
    <property type="match status" value="1"/>
</dbReference>
<feature type="binding site" evidence="10">
    <location>
        <position position="12"/>
    </location>
    <ligand>
        <name>Mg(2+)</name>
        <dbReference type="ChEBI" id="CHEBI:18420"/>
    </ligand>
</feature>
<dbReference type="Gene3D" id="3.40.50.1000">
    <property type="entry name" value="HAD superfamily/HAD-like"/>
    <property type="match status" value="1"/>
</dbReference>
<feature type="binding site" evidence="10">
    <location>
        <position position="104"/>
    </location>
    <ligand>
        <name>Zn(2+)</name>
        <dbReference type="ChEBI" id="CHEBI:29105"/>
    </ligand>
</feature>
<feature type="binding site" evidence="10">
    <location>
        <position position="98"/>
    </location>
    <ligand>
        <name>Zn(2+)</name>
        <dbReference type="ChEBI" id="CHEBI:29105"/>
    </ligand>
</feature>
<keyword evidence="5 7" id="KW-0119">Carbohydrate metabolism</keyword>
<keyword evidence="3 10" id="KW-0479">Metal-binding</keyword>
<feature type="active site" description="Nucleophile" evidence="8">
    <location>
        <position position="12"/>
    </location>
</feature>
<evidence type="ECO:0000256" key="3">
    <source>
        <dbReference type="ARBA" id="ARBA00022723"/>
    </source>
</evidence>
<evidence type="ECO:0000256" key="6">
    <source>
        <dbReference type="ARBA" id="ARBA00031828"/>
    </source>
</evidence>
<dbReference type="EC" id="3.1.3.-" evidence="7"/>
<gene>
    <name evidence="11" type="ORF">UV68_C0070G0003</name>
</gene>
<evidence type="ECO:0000256" key="1">
    <source>
        <dbReference type="ARBA" id="ARBA00004496"/>
    </source>
</evidence>
<reference evidence="11 12" key="1">
    <citation type="journal article" date="2015" name="Nature">
        <title>rRNA introns, odd ribosomes, and small enigmatic genomes across a large radiation of phyla.</title>
        <authorList>
            <person name="Brown C.T."/>
            <person name="Hug L.A."/>
            <person name="Thomas B.C."/>
            <person name="Sharon I."/>
            <person name="Castelle C.J."/>
            <person name="Singh A."/>
            <person name="Wilkins M.J."/>
            <person name="Williams K.H."/>
            <person name="Banfield J.F."/>
        </authorList>
    </citation>
    <scope>NUCLEOTIDE SEQUENCE [LARGE SCALE GENOMIC DNA]</scope>
</reference>
<keyword evidence="10" id="KW-0460">Magnesium</keyword>
<dbReference type="InterPro" id="IPR006549">
    <property type="entry name" value="HAD-SF_hydro_IIIA"/>
</dbReference>
<keyword evidence="2 7" id="KW-0963">Cytoplasm</keyword>
<evidence type="ECO:0000313" key="11">
    <source>
        <dbReference type="EMBL" id="KKS91399.1"/>
    </source>
</evidence>
<dbReference type="InterPro" id="IPR006543">
    <property type="entry name" value="Histidinol-phos"/>
</dbReference>
<evidence type="ECO:0000256" key="10">
    <source>
        <dbReference type="PIRSR" id="PIRSR004682-4"/>
    </source>
</evidence>
<dbReference type="Proteomes" id="UP000033980">
    <property type="component" value="Unassembled WGS sequence"/>
</dbReference>
<feature type="active site" description="Proton donor" evidence="8">
    <location>
        <position position="14"/>
    </location>
</feature>
<evidence type="ECO:0000256" key="4">
    <source>
        <dbReference type="ARBA" id="ARBA00022801"/>
    </source>
</evidence>
<evidence type="ECO:0000313" key="12">
    <source>
        <dbReference type="Proteomes" id="UP000033980"/>
    </source>
</evidence>
<comment type="caution">
    <text evidence="11">The sequence shown here is derived from an EMBL/GenBank/DDBJ whole genome shotgun (WGS) entry which is preliminary data.</text>
</comment>
<feature type="binding site" evidence="10">
    <location>
        <position position="14"/>
    </location>
    <ligand>
        <name>Mg(2+)</name>
        <dbReference type="ChEBI" id="CHEBI:18420"/>
    </ligand>
</feature>
<comment type="cofactor">
    <cofactor evidence="10">
        <name>Zn(2+)</name>
        <dbReference type="ChEBI" id="CHEBI:29105"/>
    </cofactor>
</comment>
<feature type="binding site" evidence="10">
    <location>
        <position position="133"/>
    </location>
    <ligand>
        <name>Mg(2+)</name>
        <dbReference type="ChEBI" id="CHEBI:18420"/>
    </ligand>
</feature>